<gene>
    <name evidence="1" type="ORF">HUJ06_002293</name>
</gene>
<dbReference type="Proteomes" id="UP000607653">
    <property type="component" value="Unassembled WGS sequence"/>
</dbReference>
<proteinExistence type="predicted"/>
<accession>A0A822ZHG0</accession>
<dbReference type="AlphaFoldDB" id="A0A822ZHG0"/>
<reference evidence="1 2" key="1">
    <citation type="journal article" date="2020" name="Mol. Biol. Evol.">
        <title>Distinct Expression and Methylation Patterns for Genes with Different Fates following a Single Whole-Genome Duplication in Flowering Plants.</title>
        <authorList>
            <person name="Shi T."/>
            <person name="Rahmani R.S."/>
            <person name="Gugger P.F."/>
            <person name="Wang M."/>
            <person name="Li H."/>
            <person name="Zhang Y."/>
            <person name="Li Z."/>
            <person name="Wang Q."/>
            <person name="Van de Peer Y."/>
            <person name="Marchal K."/>
            <person name="Chen J."/>
        </authorList>
    </citation>
    <scope>NUCLEOTIDE SEQUENCE [LARGE SCALE GENOMIC DNA]</scope>
    <source>
        <tissue evidence="1">Leaf</tissue>
    </source>
</reference>
<evidence type="ECO:0000313" key="2">
    <source>
        <dbReference type="Proteomes" id="UP000607653"/>
    </source>
</evidence>
<organism evidence="1 2">
    <name type="scientific">Nelumbo nucifera</name>
    <name type="common">Sacred lotus</name>
    <dbReference type="NCBI Taxonomy" id="4432"/>
    <lineage>
        <taxon>Eukaryota</taxon>
        <taxon>Viridiplantae</taxon>
        <taxon>Streptophyta</taxon>
        <taxon>Embryophyta</taxon>
        <taxon>Tracheophyta</taxon>
        <taxon>Spermatophyta</taxon>
        <taxon>Magnoliopsida</taxon>
        <taxon>Proteales</taxon>
        <taxon>Nelumbonaceae</taxon>
        <taxon>Nelumbo</taxon>
    </lineage>
</organism>
<dbReference type="EMBL" id="DUZY01000006">
    <property type="protein sequence ID" value="DAD44063.1"/>
    <property type="molecule type" value="Genomic_DNA"/>
</dbReference>
<evidence type="ECO:0000313" key="1">
    <source>
        <dbReference type="EMBL" id="DAD44063.1"/>
    </source>
</evidence>
<protein>
    <submittedName>
        <fullName evidence="1">Uncharacterized protein</fullName>
    </submittedName>
</protein>
<sequence>MTFIYDPIPSDDLLHQNLEPIRSGHICRQVNFLVLHIIDGRL</sequence>
<keyword evidence="2" id="KW-1185">Reference proteome</keyword>
<name>A0A822ZHG0_NELNU</name>
<comment type="caution">
    <text evidence="1">The sequence shown here is derived from an EMBL/GenBank/DDBJ whole genome shotgun (WGS) entry which is preliminary data.</text>
</comment>